<evidence type="ECO:0000313" key="2">
    <source>
        <dbReference type="Proteomes" id="UP000451233"/>
    </source>
</evidence>
<protein>
    <submittedName>
        <fullName evidence="1">Uncharacterized protein</fullName>
    </submittedName>
</protein>
<comment type="caution">
    <text evidence="1">The sequence shown here is derived from an EMBL/GenBank/DDBJ whole genome shotgun (WGS) entry which is preliminary data.</text>
</comment>
<accession>A0A7K1XYS8</accession>
<reference evidence="1 2" key="1">
    <citation type="submission" date="2019-11" db="EMBL/GenBank/DDBJ databases">
        <title>Pedobacter sp. HMF7056 Genome sequencing and assembly.</title>
        <authorList>
            <person name="Kang H."/>
            <person name="Kim H."/>
            <person name="Joh K."/>
        </authorList>
    </citation>
    <scope>NUCLEOTIDE SEQUENCE [LARGE SCALE GENOMIC DNA]</scope>
    <source>
        <strain evidence="1 2">HMF7056</strain>
    </source>
</reference>
<dbReference type="Proteomes" id="UP000451233">
    <property type="component" value="Unassembled WGS sequence"/>
</dbReference>
<dbReference type="AlphaFoldDB" id="A0A7K1XYS8"/>
<name>A0A7K1XYS8_9SPHI</name>
<evidence type="ECO:0000313" key="1">
    <source>
        <dbReference type="EMBL" id="MXV16102.1"/>
    </source>
</evidence>
<dbReference type="RefSeq" id="WP_160907057.1">
    <property type="nucleotide sequence ID" value="NZ_WVHS01000002.1"/>
</dbReference>
<proteinExistence type="predicted"/>
<keyword evidence="2" id="KW-1185">Reference proteome</keyword>
<sequence>MKDKDKDKRFRVCPACNGQKVERISRGTILKTLLFWLPVQKYYCFKCFRTFYRFGK</sequence>
<dbReference type="EMBL" id="WVHS01000002">
    <property type="protein sequence ID" value="MXV16102.1"/>
    <property type="molecule type" value="Genomic_DNA"/>
</dbReference>
<gene>
    <name evidence="1" type="ORF">GS398_12375</name>
</gene>
<organism evidence="1 2">
    <name type="scientific">Hufsiella ginkgonis</name>
    <dbReference type="NCBI Taxonomy" id="2695274"/>
    <lineage>
        <taxon>Bacteria</taxon>
        <taxon>Pseudomonadati</taxon>
        <taxon>Bacteroidota</taxon>
        <taxon>Sphingobacteriia</taxon>
        <taxon>Sphingobacteriales</taxon>
        <taxon>Sphingobacteriaceae</taxon>
        <taxon>Hufsiella</taxon>
    </lineage>
</organism>